<keyword evidence="1" id="KW-1133">Transmembrane helix</keyword>
<keyword evidence="3" id="KW-1185">Reference proteome</keyword>
<protein>
    <submittedName>
        <fullName evidence="2">Major coat protein</fullName>
    </submittedName>
</protein>
<evidence type="ECO:0000256" key="1">
    <source>
        <dbReference type="SAM" id="Phobius"/>
    </source>
</evidence>
<reference evidence="2 3" key="1">
    <citation type="submission" date="2012-09" db="EMBL/GenBank/DDBJ databases">
        <title>Genome Sequence of alkane-degrading Bacterium Alcanivorax jadensis T9.</title>
        <authorList>
            <person name="Lai Q."/>
            <person name="Shao Z."/>
        </authorList>
    </citation>
    <scope>NUCLEOTIDE SEQUENCE [LARGE SCALE GENOMIC DNA]</scope>
    <source>
        <strain evidence="2 3">T9</strain>
    </source>
</reference>
<dbReference type="Proteomes" id="UP000029443">
    <property type="component" value="Unassembled WGS sequence"/>
</dbReference>
<evidence type="ECO:0000313" key="2">
    <source>
        <dbReference type="EMBL" id="KGD62912.1"/>
    </source>
</evidence>
<keyword evidence="2" id="KW-0167">Capsid protein</keyword>
<keyword evidence="1" id="KW-0472">Membrane</keyword>
<sequence>MADIFAAVDFSGVATFVGAAGVAIVGIALAYKGITLSKRAVNKA</sequence>
<dbReference type="RefSeq" id="WP_035244398.1">
    <property type="nucleotide sequence ID" value="NZ_ARXU01000001.1"/>
</dbReference>
<evidence type="ECO:0000313" key="3">
    <source>
        <dbReference type="Proteomes" id="UP000029443"/>
    </source>
</evidence>
<name>A0ABR4WHP2_9GAMM</name>
<keyword evidence="1" id="KW-0812">Transmembrane</keyword>
<accession>A0ABR4WHP2</accession>
<dbReference type="EMBL" id="ARXU01000001">
    <property type="protein sequence ID" value="KGD62912.1"/>
    <property type="molecule type" value="Genomic_DNA"/>
</dbReference>
<feature type="transmembrane region" description="Helical" evidence="1">
    <location>
        <begin position="12"/>
        <end position="31"/>
    </location>
</feature>
<comment type="caution">
    <text evidence="2">The sequence shown here is derived from an EMBL/GenBank/DDBJ whole genome shotgun (WGS) entry which is preliminary data.</text>
</comment>
<organism evidence="2 3">
    <name type="scientific">Alcanivorax jadensis T9</name>
    <dbReference type="NCBI Taxonomy" id="1177181"/>
    <lineage>
        <taxon>Bacteria</taxon>
        <taxon>Pseudomonadati</taxon>
        <taxon>Pseudomonadota</taxon>
        <taxon>Gammaproteobacteria</taxon>
        <taxon>Oceanospirillales</taxon>
        <taxon>Alcanivoracaceae</taxon>
        <taxon>Alcanivorax</taxon>
    </lineage>
</organism>
<keyword evidence="2" id="KW-0946">Virion</keyword>
<gene>
    <name evidence="2" type="ORF">T9A_00232</name>
</gene>
<proteinExistence type="predicted"/>